<feature type="region of interest" description="Disordered" evidence="1">
    <location>
        <begin position="505"/>
        <end position="555"/>
    </location>
</feature>
<gene>
    <name evidence="3" type="ORF">E5288_WYG004575</name>
</gene>
<dbReference type="PANTHER" id="PTHR15960">
    <property type="entry name" value="LD44032P"/>
    <property type="match status" value="1"/>
</dbReference>
<feature type="compositionally biased region" description="Pro residues" evidence="1">
    <location>
        <begin position="603"/>
        <end position="625"/>
    </location>
</feature>
<feature type="region of interest" description="Disordered" evidence="1">
    <location>
        <begin position="601"/>
        <end position="668"/>
    </location>
</feature>
<name>A0A6B0RV56_9CETA</name>
<dbReference type="Gene3D" id="1.20.120.1920">
    <property type="entry name" value="UBAP1 SOUBA domain"/>
    <property type="match status" value="1"/>
</dbReference>
<dbReference type="Pfam" id="PF21267">
    <property type="entry name" value="UBAP-1_UBA2"/>
    <property type="match status" value="1"/>
</dbReference>
<feature type="compositionally biased region" description="Pro residues" evidence="1">
    <location>
        <begin position="134"/>
        <end position="147"/>
    </location>
</feature>
<dbReference type="Proteomes" id="UP000322234">
    <property type="component" value="Unassembled WGS sequence"/>
</dbReference>
<dbReference type="GO" id="GO:0043130">
    <property type="term" value="F:ubiquitin binding"/>
    <property type="evidence" value="ECO:0007669"/>
    <property type="project" value="InterPro"/>
</dbReference>
<dbReference type="CDD" id="cd14316">
    <property type="entry name" value="UBA2_UBAP1_like"/>
    <property type="match status" value="1"/>
</dbReference>
<feature type="region of interest" description="Disordered" evidence="1">
    <location>
        <begin position="202"/>
        <end position="223"/>
    </location>
</feature>
<dbReference type="GO" id="GO:0000813">
    <property type="term" value="C:ESCRT I complex"/>
    <property type="evidence" value="ECO:0007669"/>
    <property type="project" value="InterPro"/>
</dbReference>
<feature type="region of interest" description="Disordered" evidence="1">
    <location>
        <begin position="27"/>
        <end position="184"/>
    </location>
</feature>
<dbReference type="GO" id="GO:0043162">
    <property type="term" value="P:ubiquitin-dependent protein catabolic process via the multivesicular body sorting pathway"/>
    <property type="evidence" value="ECO:0007669"/>
    <property type="project" value="InterPro"/>
</dbReference>
<feature type="compositionally biased region" description="Polar residues" evidence="1">
    <location>
        <begin position="27"/>
        <end position="46"/>
    </location>
</feature>
<keyword evidence="4" id="KW-1185">Reference proteome</keyword>
<feature type="compositionally biased region" description="Pro residues" evidence="1">
    <location>
        <begin position="161"/>
        <end position="181"/>
    </location>
</feature>
<feature type="compositionally biased region" description="Pro residues" evidence="1">
    <location>
        <begin position="60"/>
        <end position="92"/>
    </location>
</feature>
<feature type="compositionally biased region" description="Gly residues" evidence="1">
    <location>
        <begin position="120"/>
        <end position="131"/>
    </location>
</feature>
<dbReference type="EMBL" id="VBQZ03000074">
    <property type="protein sequence ID" value="MXQ91756.1"/>
    <property type="molecule type" value="Genomic_DNA"/>
</dbReference>
<dbReference type="FunFam" id="1.20.120.1920:FF:000002">
    <property type="entry name" value="Ubiquitin-associated protein 1-like a"/>
    <property type="match status" value="1"/>
</dbReference>
<dbReference type="InterPro" id="IPR042575">
    <property type="entry name" value="UBAP1_C"/>
</dbReference>
<evidence type="ECO:0000259" key="2">
    <source>
        <dbReference type="PROSITE" id="PS51497"/>
    </source>
</evidence>
<dbReference type="InterPro" id="IPR023340">
    <property type="entry name" value="UMA"/>
</dbReference>
<evidence type="ECO:0000313" key="4">
    <source>
        <dbReference type="Proteomes" id="UP000322234"/>
    </source>
</evidence>
<feature type="compositionally biased region" description="Acidic residues" evidence="1">
    <location>
        <begin position="514"/>
        <end position="540"/>
    </location>
</feature>
<protein>
    <recommendedName>
        <fullName evidence="2">UMA domain-containing protein</fullName>
    </recommendedName>
</protein>
<feature type="region of interest" description="Disordered" evidence="1">
    <location>
        <begin position="388"/>
        <end position="413"/>
    </location>
</feature>
<feature type="compositionally biased region" description="Low complexity" evidence="1">
    <location>
        <begin position="102"/>
        <end position="119"/>
    </location>
</feature>
<organism evidence="3 4">
    <name type="scientific">Bos mutus</name>
    <name type="common">wild yak</name>
    <dbReference type="NCBI Taxonomy" id="72004"/>
    <lineage>
        <taxon>Eukaryota</taxon>
        <taxon>Metazoa</taxon>
        <taxon>Chordata</taxon>
        <taxon>Craniata</taxon>
        <taxon>Vertebrata</taxon>
        <taxon>Euteleostomi</taxon>
        <taxon>Mammalia</taxon>
        <taxon>Eutheria</taxon>
        <taxon>Laurasiatheria</taxon>
        <taxon>Artiodactyla</taxon>
        <taxon>Ruminantia</taxon>
        <taxon>Pecora</taxon>
        <taxon>Bovidae</taxon>
        <taxon>Bovinae</taxon>
        <taxon>Bos</taxon>
    </lineage>
</organism>
<proteinExistence type="predicted"/>
<feature type="domain" description="UMA" evidence="2">
    <location>
        <begin position="414"/>
        <end position="460"/>
    </location>
</feature>
<dbReference type="InterPro" id="IPR038870">
    <property type="entry name" value="UBAP1"/>
</dbReference>
<dbReference type="PANTHER" id="PTHR15960:SF3">
    <property type="entry name" value="UBIQUITIN-ASSOCIATED PROTEIN 1-LIKE"/>
    <property type="match status" value="1"/>
</dbReference>
<evidence type="ECO:0000256" key="1">
    <source>
        <dbReference type="SAM" id="MobiDB-lite"/>
    </source>
</evidence>
<dbReference type="InterPro" id="IPR049467">
    <property type="entry name" value="UBAP-1-like_UBA2"/>
</dbReference>
<dbReference type="AlphaFoldDB" id="A0A6B0RV56"/>
<dbReference type="PROSITE" id="PS51497">
    <property type="entry name" value="UMA"/>
    <property type="match status" value="1"/>
</dbReference>
<dbReference type="Pfam" id="PF16021">
    <property type="entry name" value="PDCD7"/>
    <property type="match status" value="1"/>
</dbReference>
<evidence type="ECO:0000313" key="3">
    <source>
        <dbReference type="EMBL" id="MXQ91756.1"/>
    </source>
</evidence>
<sequence length="819" mass="88178">MKTPSLARRSLGRSVTLVPRVVCVTSSRKTLSPGTTQIPVTSQNPSVVAMALPPFFTPGRPGPPPPQPPPPAPFGCPPPPLPSPAFPPPLPQRPGSFPGASAPFLQPPLALQPRAPGEVSRGGGGGGGGGSFYPVPPPPLPPPPPQCRPFLGNDAGERPRPPPPGPGPPWSPRWPEAPPPSDALGDAALQRLRDRQWLEAVFGTPRRAGGSVPSRAPAGPSLGEEQELKAAADGVLSEVRKKQADTKRMVDILRALEKLRKLRKEAAARKGVCPPASADETFEHHLQRLRKLIKKRSELYEAEERALQVMAEEETHLITLYNHRLSRFALGNTLCTVSMTWHGAFSFSDEFPLAHLLQPFRQYYLQAEHSLPALIQIRSEGHLSHLRPGPGPQGLVLSNPAQPSPHSSDRMNALDDVPFKVPKGFVIDTEPLPGPDLSIPDCRELLLGSMHDFSLERRTLFWVEAVIRGPCPVQCDAPGAASAPPAWLLLASPEQGLEPVPAAVEHPEAGSQEQPEEEEEEEEEDQDEEAASSAAEEEPEPSPQPSSAASPGLGQQRCSLDVLRGVRSELAGARRRLSEGRLASHPRSLLHRLRHRALSLCPGPAPPLGPAPPPLSAPTQNPPSPVSEASLPSTRTPPLGPKPSPPSTLKLPPRPSTAGAMPPLRSHKPTVASLSPYSCLPPPGRVPQPCAAHRSHPDSADLLSALSQEEQDLIGPVVALGYPLHRAIVALQKTGRQSLSQFLSYLSACDRLLRQGYEEGLVDEAMEMFQFSESQAGEFLRLSEQFSDMGFQQDRIKEVLLVHGNRREQALEELVTCAQ</sequence>
<reference evidence="3" key="1">
    <citation type="submission" date="2019-10" db="EMBL/GenBank/DDBJ databases">
        <title>The sequence and de novo assembly of the wild yak genome.</title>
        <authorList>
            <person name="Liu Y."/>
        </authorList>
    </citation>
    <scope>NUCLEOTIDE SEQUENCE [LARGE SCALE GENOMIC DNA]</scope>
    <source>
        <strain evidence="3">WY2019</strain>
    </source>
</reference>
<comment type="caution">
    <text evidence="3">The sequence shown here is derived from an EMBL/GenBank/DDBJ whole genome shotgun (WGS) entry which is preliminary data.</text>
</comment>
<dbReference type="InterPro" id="IPR031974">
    <property type="entry name" value="PDCD7"/>
</dbReference>
<accession>A0A6B0RV56</accession>